<reference evidence="5 6" key="1">
    <citation type="journal article" date="2018" name="Front. Plant Sci.">
        <title>Red Clover (Trifolium pratense) and Zigzag Clover (T. medium) - A Picture of Genomic Similarities and Differences.</title>
        <authorList>
            <person name="Dluhosova J."/>
            <person name="Istvanek J."/>
            <person name="Nedelnik J."/>
            <person name="Repkova J."/>
        </authorList>
    </citation>
    <scope>NUCLEOTIDE SEQUENCE [LARGE SCALE GENOMIC DNA]</scope>
    <source>
        <strain evidence="6">cv. 10/8</strain>
        <tissue evidence="5">Leaf</tissue>
    </source>
</reference>
<organism evidence="5 6">
    <name type="scientific">Trifolium medium</name>
    <dbReference type="NCBI Taxonomy" id="97028"/>
    <lineage>
        <taxon>Eukaryota</taxon>
        <taxon>Viridiplantae</taxon>
        <taxon>Streptophyta</taxon>
        <taxon>Embryophyta</taxon>
        <taxon>Tracheophyta</taxon>
        <taxon>Spermatophyta</taxon>
        <taxon>Magnoliopsida</taxon>
        <taxon>eudicotyledons</taxon>
        <taxon>Gunneridae</taxon>
        <taxon>Pentapetalae</taxon>
        <taxon>rosids</taxon>
        <taxon>fabids</taxon>
        <taxon>Fabales</taxon>
        <taxon>Fabaceae</taxon>
        <taxon>Papilionoideae</taxon>
        <taxon>50 kb inversion clade</taxon>
        <taxon>NPAAA clade</taxon>
        <taxon>Hologalegina</taxon>
        <taxon>IRL clade</taxon>
        <taxon>Trifolieae</taxon>
        <taxon>Trifolium</taxon>
    </lineage>
</organism>
<keyword evidence="3" id="KW-0804">Transcription</keyword>
<comment type="caution">
    <text evidence="5">The sequence shown here is derived from an EMBL/GenBank/DDBJ whole genome shotgun (WGS) entry which is preliminary data.</text>
</comment>
<evidence type="ECO:0000256" key="1">
    <source>
        <dbReference type="ARBA" id="ARBA00022491"/>
    </source>
</evidence>
<proteinExistence type="predicted"/>
<evidence type="ECO:0000256" key="3">
    <source>
        <dbReference type="ARBA" id="ARBA00023163"/>
    </source>
</evidence>
<protein>
    <recommendedName>
        <fullName evidence="7">Protein SPEAR3-like</fullName>
    </recommendedName>
</protein>
<feature type="non-terminal residue" evidence="5">
    <location>
        <position position="72"/>
    </location>
</feature>
<keyword evidence="1" id="KW-0678">Repressor</keyword>
<name>A0A392TRQ4_9FABA</name>
<evidence type="ECO:0000313" key="6">
    <source>
        <dbReference type="Proteomes" id="UP000265520"/>
    </source>
</evidence>
<sequence>MDGSNYFGDSNMGNERVSGSSSRKGKKNNQDKPKQPQRGLGVAQLEKIRLHGEMAYGYHPPLHNPYPSNFIN</sequence>
<dbReference type="AlphaFoldDB" id="A0A392TRQ4"/>
<dbReference type="EMBL" id="LXQA010631743">
    <property type="protein sequence ID" value="MCI63137.1"/>
    <property type="molecule type" value="Genomic_DNA"/>
</dbReference>
<evidence type="ECO:0000256" key="2">
    <source>
        <dbReference type="ARBA" id="ARBA00023015"/>
    </source>
</evidence>
<dbReference type="PANTHER" id="PTHR33388:SF18">
    <property type="entry name" value="PROTEIN SPEAR1"/>
    <property type="match status" value="1"/>
</dbReference>
<dbReference type="InterPro" id="IPR040356">
    <property type="entry name" value="SPEAR"/>
</dbReference>
<dbReference type="PANTHER" id="PTHR33388">
    <property type="entry name" value="OS01G0212500 PROTEIN"/>
    <property type="match status" value="1"/>
</dbReference>
<feature type="region of interest" description="Disordered" evidence="4">
    <location>
        <begin position="1"/>
        <end position="42"/>
    </location>
</feature>
<dbReference type="Proteomes" id="UP000265520">
    <property type="component" value="Unassembled WGS sequence"/>
</dbReference>
<evidence type="ECO:0008006" key="7">
    <source>
        <dbReference type="Google" id="ProtNLM"/>
    </source>
</evidence>
<evidence type="ECO:0000313" key="5">
    <source>
        <dbReference type="EMBL" id="MCI63137.1"/>
    </source>
</evidence>
<accession>A0A392TRQ4</accession>
<dbReference type="GO" id="GO:0003700">
    <property type="term" value="F:DNA-binding transcription factor activity"/>
    <property type="evidence" value="ECO:0007669"/>
    <property type="project" value="InterPro"/>
</dbReference>
<keyword evidence="6" id="KW-1185">Reference proteome</keyword>
<evidence type="ECO:0000256" key="4">
    <source>
        <dbReference type="SAM" id="MobiDB-lite"/>
    </source>
</evidence>
<keyword evidence="2" id="KW-0805">Transcription regulation</keyword>